<organism evidence="1 2">
    <name type="scientific">Virgibacillus kekensis</name>
    <dbReference type="NCBI Taxonomy" id="202261"/>
    <lineage>
        <taxon>Bacteria</taxon>
        <taxon>Bacillati</taxon>
        <taxon>Bacillota</taxon>
        <taxon>Bacilli</taxon>
        <taxon>Bacillales</taxon>
        <taxon>Bacillaceae</taxon>
        <taxon>Virgibacillus</taxon>
    </lineage>
</organism>
<comment type="caution">
    <text evidence="1">The sequence shown here is derived from an EMBL/GenBank/DDBJ whole genome shotgun (WGS) entry which is preliminary data.</text>
</comment>
<evidence type="ECO:0000313" key="2">
    <source>
        <dbReference type="Proteomes" id="UP001595989"/>
    </source>
</evidence>
<keyword evidence="2" id="KW-1185">Reference proteome</keyword>
<dbReference type="EMBL" id="JBHSFU010000015">
    <property type="protein sequence ID" value="MFC4559997.1"/>
    <property type="molecule type" value="Genomic_DNA"/>
</dbReference>
<name>A0ABV9DMZ1_9BACI</name>
<evidence type="ECO:0000313" key="1">
    <source>
        <dbReference type="EMBL" id="MFC4559997.1"/>
    </source>
</evidence>
<dbReference type="Proteomes" id="UP001595989">
    <property type="component" value="Unassembled WGS sequence"/>
</dbReference>
<sequence>MKCTTQLLVDVLWKNPNTTVEMIDEIDTGNFSPAFLQLN</sequence>
<protein>
    <submittedName>
        <fullName evidence="1">Uncharacterized protein</fullName>
    </submittedName>
</protein>
<accession>A0ABV9DMZ1</accession>
<gene>
    <name evidence="1" type="ORF">ACFO3D_17690</name>
</gene>
<proteinExistence type="predicted"/>
<reference evidence="2" key="1">
    <citation type="journal article" date="2019" name="Int. J. Syst. Evol. Microbiol.">
        <title>The Global Catalogue of Microorganisms (GCM) 10K type strain sequencing project: providing services to taxonomists for standard genome sequencing and annotation.</title>
        <authorList>
            <consortium name="The Broad Institute Genomics Platform"/>
            <consortium name="The Broad Institute Genome Sequencing Center for Infectious Disease"/>
            <person name="Wu L."/>
            <person name="Ma J."/>
        </authorList>
    </citation>
    <scope>NUCLEOTIDE SEQUENCE [LARGE SCALE GENOMIC DNA]</scope>
    <source>
        <strain evidence="2">CGMCC 4.7426</strain>
    </source>
</reference>
<dbReference type="RefSeq" id="WP_390299944.1">
    <property type="nucleotide sequence ID" value="NZ_JBHSFU010000015.1"/>
</dbReference>